<name>A0A1Y2FUY6_PROLT</name>
<feature type="compositionally biased region" description="Polar residues" evidence="1">
    <location>
        <begin position="153"/>
        <end position="168"/>
    </location>
</feature>
<dbReference type="Proteomes" id="UP000193685">
    <property type="component" value="Unassembled WGS sequence"/>
</dbReference>
<dbReference type="EMBL" id="MCFI01000002">
    <property type="protein sequence ID" value="ORY87104.1"/>
    <property type="molecule type" value="Genomic_DNA"/>
</dbReference>
<dbReference type="RefSeq" id="XP_040727960.1">
    <property type="nucleotide sequence ID" value="XM_040866085.1"/>
</dbReference>
<dbReference type="GeneID" id="63782684"/>
<comment type="caution">
    <text evidence="2">The sequence shown here is derived from an EMBL/GenBank/DDBJ whole genome shotgun (WGS) entry which is preliminary data.</text>
</comment>
<evidence type="ECO:0000313" key="3">
    <source>
        <dbReference type="Proteomes" id="UP000193685"/>
    </source>
</evidence>
<gene>
    <name evidence="2" type="ORF">BCR37DRAFT_143784</name>
</gene>
<evidence type="ECO:0000256" key="1">
    <source>
        <dbReference type="SAM" id="MobiDB-lite"/>
    </source>
</evidence>
<dbReference type="AlphaFoldDB" id="A0A1Y2FUY6"/>
<proteinExistence type="predicted"/>
<organism evidence="2 3">
    <name type="scientific">Protomyces lactucae-debilis</name>
    <dbReference type="NCBI Taxonomy" id="2754530"/>
    <lineage>
        <taxon>Eukaryota</taxon>
        <taxon>Fungi</taxon>
        <taxon>Dikarya</taxon>
        <taxon>Ascomycota</taxon>
        <taxon>Taphrinomycotina</taxon>
        <taxon>Taphrinomycetes</taxon>
        <taxon>Taphrinales</taxon>
        <taxon>Protomycetaceae</taxon>
        <taxon>Protomyces</taxon>
    </lineage>
</organism>
<protein>
    <submittedName>
        <fullName evidence="2">Uncharacterized protein</fullName>
    </submittedName>
</protein>
<sequence>MSFSTSTIMMNMIHQTVRWNMGTQLPRHIRLSSVCPDIRLRRSVHINFPREKARSDVSVGLSIKSCLDCVNSPGLGVHTDESECCELPSPSLKEPVGLLLAEDLRVNRFDMPVIARSCALQTKVFRGSLPQCRVLESRPRQSRGDAGDRSYRQRSQSGNSGTAPPDSQ</sequence>
<feature type="region of interest" description="Disordered" evidence="1">
    <location>
        <begin position="136"/>
        <end position="168"/>
    </location>
</feature>
<reference evidence="2 3" key="1">
    <citation type="submission" date="2016-07" db="EMBL/GenBank/DDBJ databases">
        <title>Pervasive Adenine N6-methylation of Active Genes in Fungi.</title>
        <authorList>
            <consortium name="DOE Joint Genome Institute"/>
            <person name="Mondo S.J."/>
            <person name="Dannebaum R.O."/>
            <person name="Kuo R.C."/>
            <person name="Labutti K."/>
            <person name="Haridas S."/>
            <person name="Kuo A."/>
            <person name="Salamov A."/>
            <person name="Ahrendt S.R."/>
            <person name="Lipzen A."/>
            <person name="Sullivan W."/>
            <person name="Andreopoulos W.B."/>
            <person name="Clum A."/>
            <person name="Lindquist E."/>
            <person name="Daum C."/>
            <person name="Ramamoorthy G.K."/>
            <person name="Gryganskyi A."/>
            <person name="Culley D."/>
            <person name="Magnuson J.K."/>
            <person name="James T.Y."/>
            <person name="O'Malley M.A."/>
            <person name="Stajich J.E."/>
            <person name="Spatafora J.W."/>
            <person name="Visel A."/>
            <person name="Grigoriev I.V."/>
        </authorList>
    </citation>
    <scope>NUCLEOTIDE SEQUENCE [LARGE SCALE GENOMIC DNA]</scope>
    <source>
        <strain evidence="2 3">12-1054</strain>
    </source>
</reference>
<keyword evidence="3" id="KW-1185">Reference proteome</keyword>
<accession>A0A1Y2FUY6</accession>
<feature type="compositionally biased region" description="Basic and acidic residues" evidence="1">
    <location>
        <begin position="136"/>
        <end position="151"/>
    </location>
</feature>
<evidence type="ECO:0000313" key="2">
    <source>
        <dbReference type="EMBL" id="ORY87104.1"/>
    </source>
</evidence>